<dbReference type="GO" id="GO:0004364">
    <property type="term" value="F:glutathione transferase activity"/>
    <property type="evidence" value="ECO:0007669"/>
    <property type="project" value="TreeGrafter"/>
</dbReference>
<dbReference type="EMBL" id="GGMS01006153">
    <property type="protein sequence ID" value="MBY75356.1"/>
    <property type="molecule type" value="Transcribed_RNA"/>
</dbReference>
<keyword evidence="2" id="KW-0808">Transferase</keyword>
<feature type="domain" description="GST N-terminal" evidence="1">
    <location>
        <begin position="45"/>
        <end position="111"/>
    </location>
</feature>
<organism evidence="2">
    <name type="scientific">Sipha flava</name>
    <name type="common">yellow sugarcane aphid</name>
    <dbReference type="NCBI Taxonomy" id="143950"/>
    <lineage>
        <taxon>Eukaryota</taxon>
        <taxon>Metazoa</taxon>
        <taxon>Ecdysozoa</taxon>
        <taxon>Arthropoda</taxon>
        <taxon>Hexapoda</taxon>
        <taxon>Insecta</taxon>
        <taxon>Pterygota</taxon>
        <taxon>Neoptera</taxon>
        <taxon>Paraneoptera</taxon>
        <taxon>Hemiptera</taxon>
        <taxon>Sternorrhyncha</taxon>
        <taxon>Aphidomorpha</taxon>
        <taxon>Aphidoidea</taxon>
        <taxon>Aphididae</taxon>
        <taxon>Sipha</taxon>
    </lineage>
</organism>
<sequence length="111" mass="12359">MPIILQRAARHNSQSTYILCVGFIAAHATATFSSHSSHQHTIIRMPVDFYYTPGSPPCRAVMLCAKALGLEMNMKLLDLHHGEHLKPEFVKINPQHCVPTVVDGDLVLSER</sequence>
<protein>
    <submittedName>
        <fullName evidence="2">Glutathione S-transferase 1</fullName>
    </submittedName>
</protein>
<dbReference type="InterPro" id="IPR004045">
    <property type="entry name" value="Glutathione_S-Trfase_N"/>
</dbReference>
<dbReference type="CDD" id="cd03045">
    <property type="entry name" value="GST_N_Delta_Epsilon"/>
    <property type="match status" value="1"/>
</dbReference>
<dbReference type="PANTHER" id="PTHR43969:SF9">
    <property type="entry name" value="GLUTATHIONE S TRANSFERASE D10, ISOFORM A-RELATED"/>
    <property type="match status" value="1"/>
</dbReference>
<evidence type="ECO:0000313" key="2">
    <source>
        <dbReference type="EMBL" id="MBY75356.1"/>
    </source>
</evidence>
<dbReference type="PANTHER" id="PTHR43969">
    <property type="entry name" value="GLUTATHIONE S TRANSFERASE D10, ISOFORM A-RELATED"/>
    <property type="match status" value="1"/>
</dbReference>
<dbReference type="SUPFAM" id="SSF52833">
    <property type="entry name" value="Thioredoxin-like"/>
    <property type="match status" value="1"/>
</dbReference>
<gene>
    <name evidence="2" type="primary">Gst1</name>
    <name evidence="2" type="ORF">g.36123</name>
</gene>
<dbReference type="FunFam" id="3.40.30.10:FF:000034">
    <property type="entry name" value="glutathione S-transferase 1"/>
    <property type="match status" value="1"/>
</dbReference>
<evidence type="ECO:0000259" key="1">
    <source>
        <dbReference type="PROSITE" id="PS50404"/>
    </source>
</evidence>
<name>A0A2S2QC86_9HEMI</name>
<dbReference type="Pfam" id="PF02798">
    <property type="entry name" value="GST_N"/>
    <property type="match status" value="1"/>
</dbReference>
<proteinExistence type="predicted"/>
<dbReference type="Gene3D" id="3.40.30.10">
    <property type="entry name" value="Glutaredoxin"/>
    <property type="match status" value="1"/>
</dbReference>
<dbReference type="GO" id="GO:0006749">
    <property type="term" value="P:glutathione metabolic process"/>
    <property type="evidence" value="ECO:0007669"/>
    <property type="project" value="TreeGrafter"/>
</dbReference>
<dbReference type="AlphaFoldDB" id="A0A2S2QC86"/>
<accession>A0A2S2QC86</accession>
<dbReference type="PROSITE" id="PS50404">
    <property type="entry name" value="GST_NTER"/>
    <property type="match status" value="1"/>
</dbReference>
<dbReference type="InterPro" id="IPR036249">
    <property type="entry name" value="Thioredoxin-like_sf"/>
</dbReference>
<reference evidence="2" key="1">
    <citation type="submission" date="2018-04" db="EMBL/GenBank/DDBJ databases">
        <title>Transcriptome assembly of Sipha flava.</title>
        <authorList>
            <person name="Scully E.D."/>
            <person name="Geib S.M."/>
            <person name="Palmer N.A."/>
            <person name="Koch K."/>
            <person name="Bradshaw J."/>
            <person name="Heng-Moss T."/>
            <person name="Sarath G."/>
        </authorList>
    </citation>
    <scope>NUCLEOTIDE SEQUENCE</scope>
</reference>